<keyword evidence="2" id="KW-1185">Reference proteome</keyword>
<reference evidence="1" key="1">
    <citation type="submission" date="2022-08" db="EMBL/GenBank/DDBJ databases">
        <authorList>
            <person name="Kallberg Y."/>
            <person name="Tangrot J."/>
            <person name="Rosling A."/>
        </authorList>
    </citation>
    <scope>NUCLEOTIDE SEQUENCE</scope>
    <source>
        <strain evidence="1">Wild A</strain>
    </source>
</reference>
<feature type="non-terminal residue" evidence="1">
    <location>
        <position position="108"/>
    </location>
</feature>
<evidence type="ECO:0000313" key="1">
    <source>
        <dbReference type="EMBL" id="CAI2191266.1"/>
    </source>
</evidence>
<dbReference type="AlphaFoldDB" id="A0A9W4T496"/>
<dbReference type="EMBL" id="CAMKVN010007261">
    <property type="protein sequence ID" value="CAI2191266.1"/>
    <property type="molecule type" value="Genomic_DNA"/>
</dbReference>
<gene>
    <name evidence="1" type="ORF">FWILDA_LOCUS14987</name>
</gene>
<proteinExistence type="predicted"/>
<organism evidence="1 2">
    <name type="scientific">Funneliformis geosporum</name>
    <dbReference type="NCBI Taxonomy" id="1117311"/>
    <lineage>
        <taxon>Eukaryota</taxon>
        <taxon>Fungi</taxon>
        <taxon>Fungi incertae sedis</taxon>
        <taxon>Mucoromycota</taxon>
        <taxon>Glomeromycotina</taxon>
        <taxon>Glomeromycetes</taxon>
        <taxon>Glomerales</taxon>
        <taxon>Glomeraceae</taxon>
        <taxon>Funneliformis</taxon>
    </lineage>
</organism>
<dbReference type="Proteomes" id="UP001153678">
    <property type="component" value="Unassembled WGS sequence"/>
</dbReference>
<sequence length="108" mass="12414">MLPRIEVIAETFIVSMTDYTYNHTNSINNTGLYGRRVNNYNKLANKIIANSLDNTSSSQPYTYEHIFSVSKYVFRIITTYEARDTHAFSVSWSTGPIHPPTKTQEVFL</sequence>
<protein>
    <submittedName>
        <fullName evidence="1">3538_t:CDS:1</fullName>
    </submittedName>
</protein>
<evidence type="ECO:0000313" key="2">
    <source>
        <dbReference type="Proteomes" id="UP001153678"/>
    </source>
</evidence>
<comment type="caution">
    <text evidence="1">The sequence shown here is derived from an EMBL/GenBank/DDBJ whole genome shotgun (WGS) entry which is preliminary data.</text>
</comment>
<name>A0A9W4T496_9GLOM</name>
<accession>A0A9W4T496</accession>